<dbReference type="Proteomes" id="UP000663828">
    <property type="component" value="Unassembled WGS sequence"/>
</dbReference>
<protein>
    <submittedName>
        <fullName evidence="1">Uncharacterized protein</fullName>
    </submittedName>
</protein>
<organism evidence="1 4">
    <name type="scientific">Adineta ricciae</name>
    <name type="common">Rotifer</name>
    <dbReference type="NCBI Taxonomy" id="249248"/>
    <lineage>
        <taxon>Eukaryota</taxon>
        <taxon>Metazoa</taxon>
        <taxon>Spiralia</taxon>
        <taxon>Gnathifera</taxon>
        <taxon>Rotifera</taxon>
        <taxon>Eurotatoria</taxon>
        <taxon>Bdelloidea</taxon>
        <taxon>Adinetida</taxon>
        <taxon>Adinetidae</taxon>
        <taxon>Adineta</taxon>
    </lineage>
</organism>
<dbReference type="PANTHER" id="PTHR23272">
    <property type="entry name" value="BED FINGER-RELATED"/>
    <property type="match status" value="1"/>
</dbReference>
<reference evidence="1" key="1">
    <citation type="submission" date="2021-02" db="EMBL/GenBank/DDBJ databases">
        <authorList>
            <person name="Nowell W R."/>
        </authorList>
    </citation>
    <scope>NUCLEOTIDE SEQUENCE</scope>
</reference>
<gene>
    <name evidence="1" type="ORF">EDS130_LOCUS32428</name>
    <name evidence="2" type="ORF">XAT740_LOCUS35199</name>
</gene>
<dbReference type="Proteomes" id="UP000663852">
    <property type="component" value="Unassembled WGS sequence"/>
</dbReference>
<evidence type="ECO:0000313" key="3">
    <source>
        <dbReference type="Proteomes" id="UP000663828"/>
    </source>
</evidence>
<dbReference type="InterPro" id="IPR012337">
    <property type="entry name" value="RNaseH-like_sf"/>
</dbReference>
<sequence>MNVYVYHVFCHCLQLVINDGIKASGMALSLLKKVANLAKFAHSSVIFAERLESIKYSIPKANRTRWNSQFQTVKNVINIPCSTLNSILTDLKKNDLILTSKDRKVLEEFVSLFELFHQATVLTQGQSYTTISLVAPTVLSILYDLERELHSSSSFTLISLCKTLISSIKARFSGLLCHFEIDVPFDSYCMSERFSDVIFLISPLLDARFKLLWLNSLDTVVKMRILEKIRDAFVRFFSKLIISTSRNTGADLANAAEPSDANVAEKINDGLIKRKCLFPYFNETKIVSSNDKTKILTELDAYLCEESYQENLLFMKKYLYPCLYQMGSSVSDCTGNINTYRTCFLTKWIYYASTSS</sequence>
<name>A0A815G736_ADIRI</name>
<evidence type="ECO:0000313" key="1">
    <source>
        <dbReference type="EMBL" id="CAF1335367.1"/>
    </source>
</evidence>
<evidence type="ECO:0000313" key="4">
    <source>
        <dbReference type="Proteomes" id="UP000663852"/>
    </source>
</evidence>
<comment type="caution">
    <text evidence="1">The sequence shown here is derived from an EMBL/GenBank/DDBJ whole genome shotgun (WGS) entry which is preliminary data.</text>
</comment>
<evidence type="ECO:0000313" key="2">
    <source>
        <dbReference type="EMBL" id="CAF1420575.1"/>
    </source>
</evidence>
<dbReference type="OrthoDB" id="1607513at2759"/>
<dbReference type="SUPFAM" id="SSF53098">
    <property type="entry name" value="Ribonuclease H-like"/>
    <property type="match status" value="1"/>
</dbReference>
<dbReference type="AlphaFoldDB" id="A0A815G736"/>
<dbReference type="EMBL" id="CAJNOJ010000248">
    <property type="protein sequence ID" value="CAF1335367.1"/>
    <property type="molecule type" value="Genomic_DNA"/>
</dbReference>
<accession>A0A815G736</accession>
<proteinExistence type="predicted"/>
<dbReference type="EMBL" id="CAJNOR010003506">
    <property type="protein sequence ID" value="CAF1420575.1"/>
    <property type="molecule type" value="Genomic_DNA"/>
</dbReference>
<keyword evidence="3" id="KW-1185">Reference proteome</keyword>